<sequence>MEGMIKVSYTVMCKNDVHIELELRQLLENEKVLKVIKSEFAKGLRNIDVLSKENTELLIKSHKTVFEFTAGKNDFADLLELAEEDARKHKRLKKECDGIELVDIVTVD</sequence>
<protein>
    <submittedName>
        <fullName evidence="1">Uncharacterized protein</fullName>
    </submittedName>
</protein>
<evidence type="ECO:0000313" key="2">
    <source>
        <dbReference type="Proteomes" id="UP000075359"/>
    </source>
</evidence>
<keyword evidence="2" id="KW-1185">Reference proteome</keyword>
<reference evidence="1 2" key="1">
    <citation type="submission" date="2015-11" db="EMBL/GenBank/DDBJ databases">
        <title>Draft genome of Sulfurovum riftiae 1812E, a member of the Epsilonproteobacteria isolated from the tube of the deep-sea hydrothermal vent tubewom Riftia pachyptila.</title>
        <authorList>
            <person name="Vetriani C."/>
            <person name="Giovannelli D."/>
        </authorList>
    </citation>
    <scope>NUCLEOTIDE SEQUENCE [LARGE SCALE GENOMIC DNA]</scope>
    <source>
        <strain evidence="1 2">1812E</strain>
    </source>
</reference>
<dbReference type="EMBL" id="LNKT01000002">
    <property type="protein sequence ID" value="KYJ87243.1"/>
    <property type="molecule type" value="Genomic_DNA"/>
</dbReference>
<proteinExistence type="predicted"/>
<organism evidence="1 2">
    <name type="scientific">Sulfurovum riftiae</name>
    <dbReference type="NCBI Taxonomy" id="1630136"/>
    <lineage>
        <taxon>Bacteria</taxon>
        <taxon>Pseudomonadati</taxon>
        <taxon>Campylobacterota</taxon>
        <taxon>Epsilonproteobacteria</taxon>
        <taxon>Campylobacterales</taxon>
        <taxon>Sulfurovaceae</taxon>
        <taxon>Sulfurovum</taxon>
    </lineage>
</organism>
<dbReference type="STRING" id="1630136.AS592_02570"/>
<name>A0A151CIZ0_9BACT</name>
<accession>A0A151CIZ0</accession>
<comment type="caution">
    <text evidence="1">The sequence shown here is derived from an EMBL/GenBank/DDBJ whole genome shotgun (WGS) entry which is preliminary data.</text>
</comment>
<dbReference type="RefSeq" id="WP_067328951.1">
    <property type="nucleotide sequence ID" value="NZ_LNKT01000002.1"/>
</dbReference>
<evidence type="ECO:0000313" key="1">
    <source>
        <dbReference type="EMBL" id="KYJ87243.1"/>
    </source>
</evidence>
<dbReference type="OrthoDB" id="5334644at2"/>
<dbReference type="Proteomes" id="UP000075359">
    <property type="component" value="Unassembled WGS sequence"/>
</dbReference>
<gene>
    <name evidence="1" type="ORF">AS592_02570</name>
</gene>
<dbReference type="AlphaFoldDB" id="A0A151CIZ0"/>